<protein>
    <submittedName>
        <fullName evidence="1">Uncharacterized protein</fullName>
    </submittedName>
</protein>
<keyword evidence="2" id="KW-1185">Reference proteome</keyword>
<gene>
    <name evidence="1" type="ORF">F3059_00605</name>
</gene>
<evidence type="ECO:0000313" key="1">
    <source>
        <dbReference type="EMBL" id="KAB1066005.1"/>
    </source>
</evidence>
<comment type="caution">
    <text evidence="1">The sequence shown here is derived from an EMBL/GenBank/DDBJ whole genome shotgun (WGS) entry which is preliminary data.</text>
</comment>
<organism evidence="1 2">
    <name type="scientific">Salibacter halophilus</name>
    <dbReference type="NCBI Taxonomy" id="1803916"/>
    <lineage>
        <taxon>Bacteria</taxon>
        <taxon>Pseudomonadati</taxon>
        <taxon>Bacteroidota</taxon>
        <taxon>Flavobacteriia</taxon>
        <taxon>Flavobacteriales</taxon>
        <taxon>Salibacteraceae</taxon>
        <taxon>Salibacter</taxon>
    </lineage>
</organism>
<proteinExistence type="predicted"/>
<dbReference type="EMBL" id="WACR01000001">
    <property type="protein sequence ID" value="KAB1066005.1"/>
    <property type="molecule type" value="Genomic_DNA"/>
</dbReference>
<evidence type="ECO:0000313" key="2">
    <source>
        <dbReference type="Proteomes" id="UP000435357"/>
    </source>
</evidence>
<name>A0A6N6ME68_9FLAO</name>
<dbReference type="AlphaFoldDB" id="A0A6N6ME68"/>
<dbReference type="Proteomes" id="UP000435357">
    <property type="component" value="Unassembled WGS sequence"/>
</dbReference>
<sequence>MDKYNSVVGVGYMGAFNLGSSNNMKIRLSNGFAFNYIFSGEKYIFNVYESLQFGSIDENGYQNELRESFSGTNLGNKTIYTLSDFDMSNSFVQSMTGADIGFKLVESQKTRLDILLGAKFYFFFPVFGESELTVTYEDGSSSRAKLHTLMNFNLTGEIYTGLRYVKFFNDVIGFSSCLRLGMNYSFWVHNPSITDTEQNQFSYDKTTGYKLFTNTSSQVMLSPGLGLVINISNI</sequence>
<reference evidence="1 2" key="1">
    <citation type="submission" date="2019-09" db="EMBL/GenBank/DDBJ databases">
        <title>Genomes of Cryomorphaceae.</title>
        <authorList>
            <person name="Bowman J.P."/>
        </authorList>
    </citation>
    <scope>NUCLEOTIDE SEQUENCE [LARGE SCALE GENOMIC DNA]</scope>
    <source>
        <strain evidence="1 2">KCTC 52047</strain>
    </source>
</reference>
<accession>A0A6N6ME68</accession>
<dbReference type="RefSeq" id="WP_170264960.1">
    <property type="nucleotide sequence ID" value="NZ_WACR01000001.1"/>
</dbReference>